<reference evidence="3" key="1">
    <citation type="journal article" date="2019" name="Int. J. Syst. Evol. Microbiol.">
        <title>The Global Catalogue of Microorganisms (GCM) 10K type strain sequencing project: providing services to taxonomists for standard genome sequencing and annotation.</title>
        <authorList>
            <consortium name="The Broad Institute Genomics Platform"/>
            <consortium name="The Broad Institute Genome Sequencing Center for Infectious Disease"/>
            <person name="Wu L."/>
            <person name="Ma J."/>
        </authorList>
    </citation>
    <scope>NUCLEOTIDE SEQUENCE [LARGE SCALE GENOMIC DNA]</scope>
    <source>
        <strain evidence="3">JCM 3115</strain>
    </source>
</reference>
<evidence type="ECO:0000313" key="2">
    <source>
        <dbReference type="EMBL" id="GGQ18566.1"/>
    </source>
</evidence>
<accession>A0ABQ2RC90</accession>
<gene>
    <name evidence="2" type="ORF">GCM10010140_56270</name>
</gene>
<comment type="caution">
    <text evidence="2">The sequence shown here is derived from an EMBL/GenBank/DDBJ whole genome shotgun (WGS) entry which is preliminary data.</text>
</comment>
<proteinExistence type="predicted"/>
<feature type="domain" description="DUF5753" evidence="1">
    <location>
        <begin position="34"/>
        <end position="180"/>
    </location>
</feature>
<dbReference type="Proteomes" id="UP000611554">
    <property type="component" value="Unassembled WGS sequence"/>
</dbReference>
<name>A0ABQ2RC90_9ACTN</name>
<organism evidence="2 3">
    <name type="scientific">Streptosporangium pseudovulgare</name>
    <dbReference type="NCBI Taxonomy" id="35765"/>
    <lineage>
        <taxon>Bacteria</taxon>
        <taxon>Bacillati</taxon>
        <taxon>Actinomycetota</taxon>
        <taxon>Actinomycetes</taxon>
        <taxon>Streptosporangiales</taxon>
        <taxon>Streptosporangiaceae</taxon>
        <taxon>Streptosporangium</taxon>
    </lineage>
</organism>
<keyword evidence="3" id="KW-1185">Reference proteome</keyword>
<evidence type="ECO:0000313" key="3">
    <source>
        <dbReference type="Proteomes" id="UP000611554"/>
    </source>
</evidence>
<protein>
    <recommendedName>
        <fullName evidence="1">DUF5753 domain-containing protein</fullName>
    </recommendedName>
</protein>
<dbReference type="InterPro" id="IPR043917">
    <property type="entry name" value="DUF5753"/>
</dbReference>
<sequence>MPRLPIGRGDGDVISGGIQFRRGPLARTGRGAVARAVIRGEPGISDEQVEKAVAARMERQQIFNREKPPLFRAIIDEGVLHRLIGGRKAMRRQLQAILEAVESPRIGVQIIPLTLGVTTGILGGFVIAQLPEDSDAAYIESTTNGHVTSCPEDVDAVRSRYDILRAEAQPRHVSLTLIREAERLWS</sequence>
<dbReference type="EMBL" id="BMQJ01000015">
    <property type="protein sequence ID" value="GGQ18566.1"/>
    <property type="molecule type" value="Genomic_DNA"/>
</dbReference>
<dbReference type="Pfam" id="PF19054">
    <property type="entry name" value="DUF5753"/>
    <property type="match status" value="1"/>
</dbReference>
<evidence type="ECO:0000259" key="1">
    <source>
        <dbReference type="Pfam" id="PF19054"/>
    </source>
</evidence>